<name>A0A212JVC8_9BACT</name>
<dbReference type="AlphaFoldDB" id="A0A212JVC8"/>
<protein>
    <submittedName>
        <fullName evidence="1">Uncharacterized protein</fullName>
    </submittedName>
</protein>
<accession>A0A212JVC8</accession>
<evidence type="ECO:0000313" key="1">
    <source>
        <dbReference type="EMBL" id="SBW03410.1"/>
    </source>
</evidence>
<proteinExistence type="predicted"/>
<sequence length="33" mass="3808">MGDKNNTFGPVYAQLSTSVRSWGFRYSIQIPRM</sequence>
<organism evidence="1">
    <name type="scientific">uncultured Desulfovibrio sp</name>
    <dbReference type="NCBI Taxonomy" id="167968"/>
    <lineage>
        <taxon>Bacteria</taxon>
        <taxon>Pseudomonadati</taxon>
        <taxon>Thermodesulfobacteriota</taxon>
        <taxon>Desulfovibrionia</taxon>
        <taxon>Desulfovibrionales</taxon>
        <taxon>Desulfovibrionaceae</taxon>
        <taxon>Desulfovibrio</taxon>
        <taxon>environmental samples</taxon>
    </lineage>
</organism>
<gene>
    <name evidence="1" type="ORF">KM92DES2_11791</name>
</gene>
<dbReference type="EMBL" id="FLUP01000001">
    <property type="protein sequence ID" value="SBW03410.1"/>
    <property type="molecule type" value="Genomic_DNA"/>
</dbReference>
<reference evidence="1" key="1">
    <citation type="submission" date="2016-04" db="EMBL/GenBank/DDBJ databases">
        <authorList>
            <person name="Evans L.H."/>
            <person name="Alamgir A."/>
            <person name="Owens N."/>
            <person name="Weber N.D."/>
            <person name="Virtaneva K."/>
            <person name="Barbian K."/>
            <person name="Babar A."/>
            <person name="Rosenke K."/>
        </authorList>
    </citation>
    <scope>NUCLEOTIDE SEQUENCE</scope>
    <source>
        <strain evidence="1">92-2</strain>
    </source>
</reference>